<evidence type="ECO:0000256" key="2">
    <source>
        <dbReference type="HAMAP-Rule" id="MF_00758"/>
    </source>
</evidence>
<dbReference type="PANTHER" id="PTHR30327">
    <property type="entry name" value="UNCHARACTERIZED PROTEIN YQGE"/>
    <property type="match status" value="1"/>
</dbReference>
<dbReference type="InterPro" id="IPR003774">
    <property type="entry name" value="AlgH-like"/>
</dbReference>
<evidence type="ECO:0000256" key="1">
    <source>
        <dbReference type="ARBA" id="ARBA00009600"/>
    </source>
</evidence>
<dbReference type="Pfam" id="PF02622">
    <property type="entry name" value="DUF179"/>
    <property type="match status" value="1"/>
</dbReference>
<accession>A0ABU1JPQ1</accession>
<dbReference type="HAMAP" id="MF_00758">
    <property type="entry name" value="UPF0301"/>
    <property type="match status" value="1"/>
</dbReference>
<dbReference type="Gene3D" id="3.40.1740.10">
    <property type="entry name" value="VC0467-like"/>
    <property type="match status" value="1"/>
</dbReference>
<keyword evidence="4" id="KW-1185">Reference proteome</keyword>
<proteinExistence type="inferred from homology"/>
<evidence type="ECO:0000313" key="3">
    <source>
        <dbReference type="EMBL" id="MDR6290590.1"/>
    </source>
</evidence>
<gene>
    <name evidence="3" type="ORF">E9232_003116</name>
</gene>
<dbReference type="PANTHER" id="PTHR30327:SF1">
    <property type="entry name" value="UPF0301 PROTEIN YQGE"/>
    <property type="match status" value="1"/>
</dbReference>
<organism evidence="3 4">
    <name type="scientific">Inquilinus ginsengisoli</name>
    <dbReference type="NCBI Taxonomy" id="363840"/>
    <lineage>
        <taxon>Bacteria</taxon>
        <taxon>Pseudomonadati</taxon>
        <taxon>Pseudomonadota</taxon>
        <taxon>Alphaproteobacteria</taxon>
        <taxon>Rhodospirillales</taxon>
        <taxon>Rhodospirillaceae</taxon>
        <taxon>Inquilinus</taxon>
    </lineage>
</organism>
<evidence type="ECO:0000313" key="4">
    <source>
        <dbReference type="Proteomes" id="UP001262410"/>
    </source>
</evidence>
<dbReference type="EMBL" id="JAVDPW010000005">
    <property type="protein sequence ID" value="MDR6290590.1"/>
    <property type="molecule type" value="Genomic_DNA"/>
</dbReference>
<reference evidence="3 4" key="1">
    <citation type="submission" date="2023-07" db="EMBL/GenBank/DDBJ databases">
        <title>Sorghum-associated microbial communities from plants grown in Nebraska, USA.</title>
        <authorList>
            <person name="Schachtman D."/>
        </authorList>
    </citation>
    <scope>NUCLEOTIDE SEQUENCE [LARGE SCALE GENOMIC DNA]</scope>
    <source>
        <strain evidence="3 4">584</strain>
    </source>
</reference>
<dbReference type="NCBIfam" id="NF001268">
    <property type="entry name" value="PRK00228.1-4"/>
    <property type="match status" value="1"/>
</dbReference>
<name>A0ABU1JPQ1_9PROT</name>
<dbReference type="Proteomes" id="UP001262410">
    <property type="component" value="Unassembled WGS sequence"/>
</dbReference>
<comment type="similarity">
    <text evidence="1 2">Belongs to the UPF0301 (AlgH) family.</text>
</comment>
<protein>
    <recommendedName>
        <fullName evidence="2">UPF0301 protein E9232_003116</fullName>
    </recommendedName>
</protein>
<sequence>MARMSRAKSTESDKAPAGEAYLAGQLLIAMPTLVAPPFARTVIYLCAHNDQGAMGLVVNKPLPSIDFPTLLDQLGIPHGDLLGKTRVQFGGPVESGRGFVLHSADYRAEKTVVVGEVAVTSTLEVLQAIANGAGPSRHLLALGYAGWSAGQLDAEIQANGWLNVPCDPDILFGDDLSVKWEQAIAKLGFDPTMLSTEAGHA</sequence>
<dbReference type="SUPFAM" id="SSF143456">
    <property type="entry name" value="VC0467-like"/>
    <property type="match status" value="1"/>
</dbReference>
<comment type="caution">
    <text evidence="3">The sequence shown here is derived from an EMBL/GenBank/DDBJ whole genome shotgun (WGS) entry which is preliminary data.</text>
</comment>